<evidence type="ECO:0000256" key="3">
    <source>
        <dbReference type="ARBA" id="ARBA00022989"/>
    </source>
</evidence>
<evidence type="ECO:0000256" key="1">
    <source>
        <dbReference type="ARBA" id="ARBA00004167"/>
    </source>
</evidence>
<reference evidence="6 7" key="1">
    <citation type="journal article" date="2020" name="Microb. Genom.">
        <title>Genetic diversity of clinical and environmental Mucorales isolates obtained from an investigation of mucormycosis cases among solid organ transplant recipients.</title>
        <authorList>
            <person name="Nguyen M.H."/>
            <person name="Kaul D."/>
            <person name="Muto C."/>
            <person name="Cheng S.J."/>
            <person name="Richter R.A."/>
            <person name="Bruno V.M."/>
            <person name="Liu G."/>
            <person name="Beyhan S."/>
            <person name="Sundermann A.J."/>
            <person name="Mounaud S."/>
            <person name="Pasculle A.W."/>
            <person name="Nierman W.C."/>
            <person name="Driscoll E."/>
            <person name="Cumbie R."/>
            <person name="Clancy C.J."/>
            <person name="Dupont C.L."/>
        </authorList>
    </citation>
    <scope>NUCLEOTIDE SEQUENCE [LARGE SCALE GENOMIC DNA]</scope>
    <source>
        <strain evidence="6 7">GL24</strain>
    </source>
</reference>
<evidence type="ECO:0000313" key="6">
    <source>
        <dbReference type="EMBL" id="KAG1531023.1"/>
    </source>
</evidence>
<dbReference type="EMBL" id="JAANIU010011449">
    <property type="protein sequence ID" value="KAG1531023.1"/>
    <property type="molecule type" value="Genomic_DNA"/>
</dbReference>
<evidence type="ECO:0000259" key="5">
    <source>
        <dbReference type="Pfam" id="PF04357"/>
    </source>
</evidence>
<proteinExistence type="predicted"/>
<protein>
    <recommendedName>
        <fullName evidence="5">Translocation and assembly module TamB C-terminal domain-containing protein</fullName>
    </recommendedName>
</protein>
<evidence type="ECO:0000313" key="7">
    <source>
        <dbReference type="Proteomes" id="UP000740926"/>
    </source>
</evidence>
<keyword evidence="2" id="KW-0812">Transmembrane</keyword>
<dbReference type="AlphaFoldDB" id="A0A9P6XS17"/>
<sequence length="124" mass="13192">MDGGGDIKLTLYRFPALQRSARYAMVSGVIDLKAAMPRIEIVGDLKADAGWFSLEILQGVPSLDDDVKVIRAGQDPTAVSPPLQTSMNLTCDLGPRFYIPGMGLDAGLLGSIQILLNDGRLSCG</sequence>
<accession>A0A9P6XS17</accession>
<dbReference type="InterPro" id="IPR007452">
    <property type="entry name" value="TamB_C"/>
</dbReference>
<evidence type="ECO:0000256" key="2">
    <source>
        <dbReference type="ARBA" id="ARBA00022692"/>
    </source>
</evidence>
<comment type="subcellular location">
    <subcellularLocation>
        <location evidence="1">Membrane</location>
        <topology evidence="1">Single-pass membrane protein</topology>
    </subcellularLocation>
</comment>
<keyword evidence="3" id="KW-1133">Transmembrane helix</keyword>
<evidence type="ECO:0000256" key="4">
    <source>
        <dbReference type="ARBA" id="ARBA00023136"/>
    </source>
</evidence>
<keyword evidence="7" id="KW-1185">Reference proteome</keyword>
<dbReference type="Proteomes" id="UP000740926">
    <property type="component" value="Unassembled WGS sequence"/>
</dbReference>
<feature type="domain" description="Translocation and assembly module TamB C-terminal" evidence="5">
    <location>
        <begin position="6"/>
        <end position="121"/>
    </location>
</feature>
<dbReference type="Pfam" id="PF04357">
    <property type="entry name" value="TamB"/>
    <property type="match status" value="1"/>
</dbReference>
<organism evidence="6 7">
    <name type="scientific">Rhizopus delemar</name>
    <dbReference type="NCBI Taxonomy" id="936053"/>
    <lineage>
        <taxon>Eukaryota</taxon>
        <taxon>Fungi</taxon>
        <taxon>Fungi incertae sedis</taxon>
        <taxon>Mucoromycota</taxon>
        <taxon>Mucoromycotina</taxon>
        <taxon>Mucoromycetes</taxon>
        <taxon>Mucorales</taxon>
        <taxon>Mucorineae</taxon>
        <taxon>Rhizopodaceae</taxon>
        <taxon>Rhizopus</taxon>
    </lineage>
</organism>
<name>A0A9P6XS17_9FUNG</name>
<comment type="caution">
    <text evidence="6">The sequence shown here is derived from an EMBL/GenBank/DDBJ whole genome shotgun (WGS) entry which is preliminary data.</text>
</comment>
<gene>
    <name evidence="6" type="ORF">G6F50_016939</name>
</gene>
<keyword evidence="4" id="KW-0472">Membrane</keyword>